<dbReference type="OrthoDB" id="221261at2"/>
<dbReference type="InterPro" id="IPR011042">
    <property type="entry name" value="6-blade_b-propeller_TolB-like"/>
</dbReference>
<accession>A0A1M5A0L3</accession>
<evidence type="ECO:0000259" key="3">
    <source>
        <dbReference type="Pfam" id="PF18582"/>
    </source>
</evidence>
<evidence type="ECO:0000256" key="2">
    <source>
        <dbReference type="SAM" id="SignalP"/>
    </source>
</evidence>
<keyword evidence="2" id="KW-0732">Signal</keyword>
<evidence type="ECO:0000313" key="4">
    <source>
        <dbReference type="EMBL" id="SHF23647.1"/>
    </source>
</evidence>
<feature type="compositionally biased region" description="Basic and acidic residues" evidence="1">
    <location>
        <begin position="593"/>
        <end position="606"/>
    </location>
</feature>
<feature type="signal peptide" evidence="2">
    <location>
        <begin position="1"/>
        <end position="25"/>
    </location>
</feature>
<reference evidence="5" key="1">
    <citation type="submission" date="2016-11" db="EMBL/GenBank/DDBJ databases">
        <authorList>
            <person name="Varghese N."/>
            <person name="Submissions S."/>
        </authorList>
    </citation>
    <scope>NUCLEOTIDE SEQUENCE [LARGE SCALE GENOMIC DNA]</scope>
    <source>
        <strain evidence="5">CGMCC 1.7063</strain>
    </source>
</reference>
<feature type="region of interest" description="Disordered" evidence="1">
    <location>
        <begin position="593"/>
        <end position="616"/>
    </location>
</feature>
<dbReference type="PROSITE" id="PS51257">
    <property type="entry name" value="PROKAR_LIPOPROTEIN"/>
    <property type="match status" value="1"/>
</dbReference>
<dbReference type="AlphaFoldDB" id="A0A1M5A0L3"/>
<dbReference type="InterPro" id="IPR011659">
    <property type="entry name" value="WD40"/>
</dbReference>
<protein>
    <submittedName>
        <fullName evidence="4">WD40-like Beta Propeller Repeat</fullName>
    </submittedName>
</protein>
<evidence type="ECO:0000256" key="1">
    <source>
        <dbReference type="SAM" id="MobiDB-lite"/>
    </source>
</evidence>
<dbReference type="Gene3D" id="2.120.10.30">
    <property type="entry name" value="TolB, C-terminal domain"/>
    <property type="match status" value="2"/>
</dbReference>
<evidence type="ECO:0000313" key="5">
    <source>
        <dbReference type="Proteomes" id="UP000184170"/>
    </source>
</evidence>
<dbReference type="Pfam" id="PF07676">
    <property type="entry name" value="PD40"/>
    <property type="match status" value="1"/>
</dbReference>
<dbReference type="EMBL" id="FQVA01000001">
    <property type="protein sequence ID" value="SHF23647.1"/>
    <property type="molecule type" value="Genomic_DNA"/>
</dbReference>
<dbReference type="InterPro" id="IPR040698">
    <property type="entry name" value="HZS_alpha_mid"/>
</dbReference>
<dbReference type="RefSeq" id="WP_084535735.1">
    <property type="nucleotide sequence ID" value="NZ_FQVA01000001.1"/>
</dbReference>
<keyword evidence="5" id="KW-1185">Reference proteome</keyword>
<dbReference type="Proteomes" id="UP000184170">
    <property type="component" value="Unassembled WGS sequence"/>
</dbReference>
<organism evidence="4 5">
    <name type="scientific">Microbulbifer donghaiensis</name>
    <dbReference type="NCBI Taxonomy" id="494016"/>
    <lineage>
        <taxon>Bacteria</taxon>
        <taxon>Pseudomonadati</taxon>
        <taxon>Pseudomonadota</taxon>
        <taxon>Gammaproteobacteria</taxon>
        <taxon>Cellvibrionales</taxon>
        <taxon>Microbulbiferaceae</taxon>
        <taxon>Microbulbifer</taxon>
    </lineage>
</organism>
<feature type="domain" description="Hydrazine synthase alpha subunit middle" evidence="3">
    <location>
        <begin position="528"/>
        <end position="591"/>
    </location>
</feature>
<proteinExistence type="predicted"/>
<sequence>MKYMRALPALLVLSACSGGSGDSSAGGDQAEDPVVVDYPIAFVRRQLGFEDDGALVEDDIYSPADFNPGAQLVMKDRATPSAPETVLTAGLFDGDYDVKDLNTSADGQRLVFSMRAPEIEGADDDEQPTWNIWLYDRESRELRRVIESDLIAEEGQDIAPAFLPDGRIVFSSTRQRRSRALLLDDNKPQFSSLSENQRNEAFVLHAMEADGSAIRQISFNQSHDLHPTVLNDGRILFNRWDNMGGVDNLSLYTIEPDGTDLAFNYGYHSQQTGTAQTDAAFVRPRQMPDGRLLITLRAPAGTSYGGDLVAIDSANHTEAYSLPEGEGEVVGQESIAVEEVITDGSLSPHGLFAAAWPFYDGTSRLLVSWSECRVLEAETGLPRPCTDEWLSQEEVVPADPIYGLWIYDYAEGTQLPIVVAEEGEMISEGVTLEPRTEPAYLPEPIAGVDLDSELVQDGVGILDIRSVYDFDGVDMLAGEGGAGIPNLADPDITPAELRPARFLRVAKAVGIPDDDILDFDRSAFGRNRAHGMRDILGYTPIQPDGSVRVKLPADMPLAISVVDADGRRIVGRHRSWLQLRAGEVRTCNGCHTGDSEVPHGRPDKEPASAWAGAPTSGVPFPNTEPALVAEIGETMAQLLARIAGETQLERDISFSDLWTDPAVRAKDPSSSIAYADLQTPLPIAATCLDDWAGCRSVIHYPQHIQPLWERTREVLDAGGNLIEDRTCTVCHSNRDAAGMLRIPAGQLDLTAAASAANADWMTSYVELLFDNPTEELVDGALSPILVQERDDNGNLVFETDEDGNLILDSDGNPIPVMVTVDVDRLMGDAANGSRFFEMFAPGAAHADYLDPAELRLISEWLDIGAQYYNDPFAAPVN</sequence>
<gene>
    <name evidence="4" type="ORF">SAMN04487965_1705</name>
</gene>
<name>A0A1M5A0L3_9GAMM</name>
<dbReference type="Pfam" id="PF18582">
    <property type="entry name" value="HZS_alpha"/>
    <property type="match status" value="1"/>
</dbReference>
<dbReference type="STRING" id="494016.SAMN04487965_1705"/>
<dbReference type="SUPFAM" id="SSF82171">
    <property type="entry name" value="DPP6 N-terminal domain-like"/>
    <property type="match status" value="1"/>
</dbReference>
<feature type="chain" id="PRO_5012702681" evidence="2">
    <location>
        <begin position="26"/>
        <end position="877"/>
    </location>
</feature>